<dbReference type="PANTHER" id="PTHR43591">
    <property type="entry name" value="METHYLTRANSFERASE"/>
    <property type="match status" value="1"/>
</dbReference>
<organism evidence="4 5">
    <name type="scientific">Candidatus Aquicultor primus</name>
    <dbReference type="NCBI Taxonomy" id="1797195"/>
    <lineage>
        <taxon>Bacteria</taxon>
        <taxon>Bacillati</taxon>
        <taxon>Actinomycetota</taxon>
        <taxon>Candidatus Aquicultoria</taxon>
        <taxon>Candidatus Aquicultorales</taxon>
        <taxon>Candidatus Aquicultoraceae</taxon>
        <taxon>Candidatus Aquicultor</taxon>
    </lineage>
</organism>
<dbReference type="Pfam" id="PF01209">
    <property type="entry name" value="Ubie_methyltran"/>
    <property type="match status" value="1"/>
</dbReference>
<evidence type="ECO:0000256" key="3">
    <source>
        <dbReference type="ARBA" id="ARBA00022691"/>
    </source>
</evidence>
<dbReference type="CDD" id="cd02440">
    <property type="entry name" value="AdoMet_MTases"/>
    <property type="match status" value="1"/>
</dbReference>
<dbReference type="EMBL" id="MELI01000085">
    <property type="protein sequence ID" value="OFW32787.1"/>
    <property type="molecule type" value="Genomic_DNA"/>
</dbReference>
<reference evidence="4 5" key="1">
    <citation type="journal article" date="2016" name="Nat. Commun.">
        <title>Thousands of microbial genomes shed light on interconnected biogeochemical processes in an aquifer system.</title>
        <authorList>
            <person name="Anantharaman K."/>
            <person name="Brown C.T."/>
            <person name="Hug L.A."/>
            <person name="Sharon I."/>
            <person name="Castelle C.J."/>
            <person name="Probst A.J."/>
            <person name="Thomas B.C."/>
            <person name="Singh A."/>
            <person name="Wilkins M.J."/>
            <person name="Karaoz U."/>
            <person name="Brodie E.L."/>
            <person name="Williams K.H."/>
            <person name="Hubbard S.S."/>
            <person name="Banfield J.F."/>
        </authorList>
    </citation>
    <scope>NUCLEOTIDE SEQUENCE [LARGE SCALE GENOMIC DNA]</scope>
</reference>
<evidence type="ECO:0000313" key="5">
    <source>
        <dbReference type="Proteomes" id="UP000178086"/>
    </source>
</evidence>
<accession>A0A1F2UID1</accession>
<name>A0A1F2UID1_9ACTN</name>
<evidence type="ECO:0008006" key="6">
    <source>
        <dbReference type="Google" id="ProtNLM"/>
    </source>
</evidence>
<comment type="caution">
    <text evidence="4">The sequence shown here is derived from an EMBL/GenBank/DDBJ whole genome shotgun (WGS) entry which is preliminary data.</text>
</comment>
<keyword evidence="1" id="KW-0489">Methyltransferase</keyword>
<dbReference type="InterPro" id="IPR029063">
    <property type="entry name" value="SAM-dependent_MTases_sf"/>
</dbReference>
<sequence length="238" mass="25751">MNASEIQELITQNAASYERLNSIISAGRSSRWNQWVAKHAVRRPNARVLDVFSGTGPVGLEAAALGAKVTIAANTPQLLTMARHKATKLGVNVDLELVNLSRDIAGFSRASFDAVTMAFSTRYRENPAASYPHLVSLLKPGGRLVILEYVVPSGGLTSKFSSVYFFHVLPMVAALASKHRKLFTLLTQATKARGCEEDLELMLLTAGLSITEVQRFGFGLAYGVVSTHGSVKRFDAIA</sequence>
<keyword evidence="3" id="KW-0949">S-adenosyl-L-methionine</keyword>
<gene>
    <name evidence="4" type="ORF">A2074_04685</name>
</gene>
<dbReference type="InterPro" id="IPR004033">
    <property type="entry name" value="UbiE/COQ5_MeTrFase"/>
</dbReference>
<dbReference type="Proteomes" id="UP000178086">
    <property type="component" value="Unassembled WGS sequence"/>
</dbReference>
<dbReference type="PROSITE" id="PS51608">
    <property type="entry name" value="SAM_MT_UBIE"/>
    <property type="match status" value="1"/>
</dbReference>
<dbReference type="GO" id="GO:0032259">
    <property type="term" value="P:methylation"/>
    <property type="evidence" value="ECO:0007669"/>
    <property type="project" value="UniProtKB-KW"/>
</dbReference>
<proteinExistence type="predicted"/>
<dbReference type="SUPFAM" id="SSF53335">
    <property type="entry name" value="S-adenosyl-L-methionine-dependent methyltransferases"/>
    <property type="match status" value="1"/>
</dbReference>
<dbReference type="Gene3D" id="3.40.50.150">
    <property type="entry name" value="Vaccinia Virus protein VP39"/>
    <property type="match status" value="1"/>
</dbReference>
<dbReference type="GO" id="GO:0008168">
    <property type="term" value="F:methyltransferase activity"/>
    <property type="evidence" value="ECO:0007669"/>
    <property type="project" value="UniProtKB-KW"/>
</dbReference>
<dbReference type="PANTHER" id="PTHR43591:SF24">
    <property type="entry name" value="2-METHOXY-6-POLYPRENYL-1,4-BENZOQUINOL METHYLASE, MITOCHONDRIAL"/>
    <property type="match status" value="1"/>
</dbReference>
<evidence type="ECO:0000256" key="1">
    <source>
        <dbReference type="ARBA" id="ARBA00022603"/>
    </source>
</evidence>
<keyword evidence="2" id="KW-0808">Transferase</keyword>
<protein>
    <recommendedName>
        <fullName evidence="6">Methyltransferase domain-containing protein</fullName>
    </recommendedName>
</protein>
<dbReference type="AlphaFoldDB" id="A0A1F2UID1"/>
<evidence type="ECO:0000256" key="2">
    <source>
        <dbReference type="ARBA" id="ARBA00022679"/>
    </source>
</evidence>
<evidence type="ECO:0000313" key="4">
    <source>
        <dbReference type="EMBL" id="OFW32787.1"/>
    </source>
</evidence>